<keyword evidence="2" id="KW-0443">Lipid metabolism</keyword>
<keyword evidence="2" id="KW-0378">Hydrolase</keyword>
<evidence type="ECO:0000256" key="1">
    <source>
        <dbReference type="ARBA" id="ARBA00010701"/>
    </source>
</evidence>
<name>A0ABD1E5J8_HYPHA</name>
<sequence length="432" mass="49581">MTGFFYNRDMVLRTDRRILVCLFSVTLVLECHSFSLTEFLVGPRIGPRTQHATPKNIKLTMAQQLVNTNGYPFEEHEIYSEDGYILSLHRIPRSKYDKAPLKNQRPVALFQHGLLASSDVFLFRGPEYDLPYLLADAGYDVWLSNMRGNIYSMKHKAFDAEKDSEYWKFSLHEVGVYDLPAIIDYILKITKEHSLYFLGHSVGSTVAFIMGTMKPQYNAKIRLHLALAPLVHALHEISFPHKIFLGSSISLTQAIVSKNILNVFPRREYFSKLLGTLCANGVPTQFFCLIFLYSLVGIDGQQFNSSYIPEFLSYFPAGSSVYLTSHATQMYAEGDFRPLDYQNSFLNYQKYHQSSLPVYNLSLVDYPVTLHYGDGDTLVTAEDLAFTETKLPRIIGKFRVPYKHFNHMDFMIGTDAKDLVYKELISLMNKHR</sequence>
<dbReference type="InterPro" id="IPR025483">
    <property type="entry name" value="Lipase_euk"/>
</dbReference>
<dbReference type="InterPro" id="IPR029058">
    <property type="entry name" value="AB_hydrolase_fold"/>
</dbReference>
<protein>
    <recommendedName>
        <fullName evidence="2">Lipase</fullName>
    </recommendedName>
</protein>
<organism evidence="5 6">
    <name type="scientific">Hypothenemus hampei</name>
    <name type="common">Coffee berry borer</name>
    <dbReference type="NCBI Taxonomy" id="57062"/>
    <lineage>
        <taxon>Eukaryota</taxon>
        <taxon>Metazoa</taxon>
        <taxon>Ecdysozoa</taxon>
        <taxon>Arthropoda</taxon>
        <taxon>Hexapoda</taxon>
        <taxon>Insecta</taxon>
        <taxon>Pterygota</taxon>
        <taxon>Neoptera</taxon>
        <taxon>Endopterygota</taxon>
        <taxon>Coleoptera</taxon>
        <taxon>Polyphaga</taxon>
        <taxon>Cucujiformia</taxon>
        <taxon>Curculionidae</taxon>
        <taxon>Scolytinae</taxon>
        <taxon>Hypothenemus</taxon>
    </lineage>
</organism>
<evidence type="ECO:0000256" key="2">
    <source>
        <dbReference type="PIRNR" id="PIRNR000862"/>
    </source>
</evidence>
<comment type="caution">
    <text evidence="5">The sequence shown here is derived from an EMBL/GenBank/DDBJ whole genome shotgun (WGS) entry which is preliminary data.</text>
</comment>
<evidence type="ECO:0000313" key="6">
    <source>
        <dbReference type="Proteomes" id="UP001566132"/>
    </source>
</evidence>
<dbReference type="Proteomes" id="UP001566132">
    <property type="component" value="Unassembled WGS sequence"/>
</dbReference>
<comment type="similarity">
    <text evidence="1 2">Belongs to the AB hydrolase superfamily. Lipase family.</text>
</comment>
<evidence type="ECO:0000256" key="3">
    <source>
        <dbReference type="PIRSR" id="PIRSR000862-1"/>
    </source>
</evidence>
<dbReference type="PANTHER" id="PTHR11005">
    <property type="entry name" value="LYSOSOMAL ACID LIPASE-RELATED"/>
    <property type="match status" value="1"/>
</dbReference>
<reference evidence="5 6" key="1">
    <citation type="submission" date="2024-05" db="EMBL/GenBank/DDBJ databases">
        <title>Genetic variation in Jamaican populations of the coffee berry borer (Hypothenemus hampei).</title>
        <authorList>
            <person name="Errbii M."/>
            <person name="Myrie A."/>
        </authorList>
    </citation>
    <scope>NUCLEOTIDE SEQUENCE [LARGE SCALE GENOMIC DNA]</scope>
    <source>
        <strain evidence="5">JA-Hopewell-2020-01-JO</strain>
        <tissue evidence="5">Whole body</tissue>
    </source>
</reference>
<evidence type="ECO:0000313" key="5">
    <source>
        <dbReference type="EMBL" id="KAL1489957.1"/>
    </source>
</evidence>
<proteinExistence type="inferred from homology"/>
<dbReference type="SUPFAM" id="SSF53474">
    <property type="entry name" value="alpha/beta-Hydrolases"/>
    <property type="match status" value="1"/>
</dbReference>
<dbReference type="GO" id="GO:0016042">
    <property type="term" value="P:lipid catabolic process"/>
    <property type="evidence" value="ECO:0007669"/>
    <property type="project" value="UniProtKB-KW"/>
</dbReference>
<feature type="domain" description="Partial AB-hydrolase lipase" evidence="4">
    <location>
        <begin position="63"/>
        <end position="123"/>
    </location>
</feature>
<keyword evidence="2" id="KW-0442">Lipid degradation</keyword>
<dbReference type="Gene3D" id="3.40.50.1820">
    <property type="entry name" value="alpha/beta hydrolase"/>
    <property type="match status" value="1"/>
</dbReference>
<dbReference type="InterPro" id="IPR006693">
    <property type="entry name" value="AB_hydrolase_lipase"/>
</dbReference>
<feature type="active site" description="Charge relay system" evidence="3">
    <location>
        <position position="376"/>
    </location>
</feature>
<feature type="active site" description="Charge relay system" evidence="3">
    <location>
        <position position="407"/>
    </location>
</feature>
<dbReference type="Pfam" id="PF04083">
    <property type="entry name" value="Abhydro_lipase"/>
    <property type="match status" value="1"/>
</dbReference>
<dbReference type="FunFam" id="3.40.50.1820:FF:000179">
    <property type="entry name" value="Lipase"/>
    <property type="match status" value="1"/>
</dbReference>
<keyword evidence="6" id="KW-1185">Reference proteome</keyword>
<evidence type="ECO:0000259" key="4">
    <source>
        <dbReference type="Pfam" id="PF04083"/>
    </source>
</evidence>
<dbReference type="PIRSF" id="PIRSF000862">
    <property type="entry name" value="Steryl_ester_lip"/>
    <property type="match status" value="1"/>
</dbReference>
<dbReference type="GO" id="GO:0016787">
    <property type="term" value="F:hydrolase activity"/>
    <property type="evidence" value="ECO:0007669"/>
    <property type="project" value="UniProtKB-KW"/>
</dbReference>
<dbReference type="AlphaFoldDB" id="A0ABD1E5J8"/>
<feature type="active site" description="Nucleophile" evidence="3">
    <location>
        <position position="201"/>
    </location>
</feature>
<dbReference type="EMBL" id="JBDJPC010000011">
    <property type="protein sequence ID" value="KAL1489957.1"/>
    <property type="molecule type" value="Genomic_DNA"/>
</dbReference>
<gene>
    <name evidence="5" type="ORF">ABEB36_013880</name>
</gene>
<accession>A0ABD1E5J8</accession>